<evidence type="ECO:0000256" key="6">
    <source>
        <dbReference type="ARBA" id="ARBA00022556"/>
    </source>
</evidence>
<keyword evidence="11 13" id="KW-0443">Lipid metabolism</keyword>
<keyword evidence="10 13" id="KW-0067">ATP-binding</keyword>
<evidence type="ECO:0000256" key="10">
    <source>
        <dbReference type="ARBA" id="ARBA00022840"/>
    </source>
</evidence>
<evidence type="ECO:0000256" key="11">
    <source>
        <dbReference type="ARBA" id="ARBA00023098"/>
    </source>
</evidence>
<evidence type="ECO:0000256" key="12">
    <source>
        <dbReference type="ARBA" id="ARBA00029757"/>
    </source>
</evidence>
<keyword evidence="15" id="KW-1185">Reference proteome</keyword>
<dbReference type="EC" id="2.7.1.130" evidence="3 13"/>
<keyword evidence="6 13" id="KW-0441">Lipid A biosynthesis</keyword>
<evidence type="ECO:0000256" key="9">
    <source>
        <dbReference type="ARBA" id="ARBA00022777"/>
    </source>
</evidence>
<evidence type="ECO:0000256" key="7">
    <source>
        <dbReference type="ARBA" id="ARBA00022679"/>
    </source>
</evidence>
<evidence type="ECO:0000256" key="5">
    <source>
        <dbReference type="ARBA" id="ARBA00022516"/>
    </source>
</evidence>
<dbReference type="GO" id="GO:0005524">
    <property type="term" value="F:ATP binding"/>
    <property type="evidence" value="ECO:0007669"/>
    <property type="project" value="UniProtKB-UniRule"/>
</dbReference>
<dbReference type="GO" id="GO:0009029">
    <property type="term" value="F:lipid-A 4'-kinase activity"/>
    <property type="evidence" value="ECO:0007669"/>
    <property type="project" value="UniProtKB-UniRule"/>
</dbReference>
<evidence type="ECO:0000313" key="15">
    <source>
        <dbReference type="Proteomes" id="UP000186026"/>
    </source>
</evidence>
<proteinExistence type="inferred from homology"/>
<dbReference type="Proteomes" id="UP000186026">
    <property type="component" value="Unassembled WGS sequence"/>
</dbReference>
<dbReference type="SUPFAM" id="SSF52540">
    <property type="entry name" value="P-loop containing nucleoside triphosphate hydrolases"/>
    <property type="match status" value="1"/>
</dbReference>
<dbReference type="InterPro" id="IPR027417">
    <property type="entry name" value="P-loop_NTPase"/>
</dbReference>
<dbReference type="EMBL" id="FTOP01000013">
    <property type="protein sequence ID" value="SIT05013.1"/>
    <property type="molecule type" value="Genomic_DNA"/>
</dbReference>
<keyword evidence="5 13" id="KW-0444">Lipid biosynthesis</keyword>
<dbReference type="HAMAP" id="MF_00409">
    <property type="entry name" value="LpxK"/>
    <property type="match status" value="1"/>
</dbReference>
<name>A0A1N7P327_9BACT</name>
<dbReference type="AlphaFoldDB" id="A0A1N7P327"/>
<keyword evidence="7 13" id="KW-0808">Transferase</keyword>
<keyword evidence="9 13" id="KW-0418">Kinase</keyword>
<dbReference type="PANTHER" id="PTHR42724">
    <property type="entry name" value="TETRAACYLDISACCHARIDE 4'-KINASE"/>
    <property type="match status" value="1"/>
</dbReference>
<accession>A0A1N7P327</accession>
<evidence type="ECO:0000256" key="4">
    <source>
        <dbReference type="ARBA" id="ARBA00016436"/>
    </source>
</evidence>
<keyword evidence="8 13" id="KW-0547">Nucleotide-binding</keyword>
<evidence type="ECO:0000256" key="2">
    <source>
        <dbReference type="ARBA" id="ARBA00004870"/>
    </source>
</evidence>
<sequence>MRWFEPLLFPFSFIYDTVTRFRNHLFDIGHKNSINFDIPTIVVGNLSLGGTGKTPFTEFLIRMLADDFKVATLSRGYGRKTSGFVLADEGSDANQIGDEPFQIYEKFKNKISVAVGEDRVMAIPQIITERPDTEVILLDDAFQHRYVKGDINIMLTTFQKPFFEDNVVPLGTLREARKGASRAEIIIVTKCPNPIDTGTKESYINEIKRYNKKAKIFFVGLKYGLLQNVLGDRQSVPSNFVLVSGIANDQLFRKEAEKKHQISYHFSFSDHHHYKSDHIKEIVSKCKEVKESGILTTEKDAVKLKASIFRDYLAEIPIFAMPVEINMEIKDADFIKESILQVIKEKGYSE</sequence>
<evidence type="ECO:0000256" key="3">
    <source>
        <dbReference type="ARBA" id="ARBA00012071"/>
    </source>
</evidence>
<comment type="similarity">
    <text evidence="13">Belongs to the LpxK family.</text>
</comment>
<dbReference type="UniPathway" id="UPA00359">
    <property type="reaction ID" value="UER00482"/>
</dbReference>
<dbReference type="GO" id="GO:0009244">
    <property type="term" value="P:lipopolysaccharide core region biosynthetic process"/>
    <property type="evidence" value="ECO:0007669"/>
    <property type="project" value="TreeGrafter"/>
</dbReference>
<organism evidence="14 15">
    <name type="scientific">Belliella pelovolcani</name>
    <dbReference type="NCBI Taxonomy" id="529505"/>
    <lineage>
        <taxon>Bacteria</taxon>
        <taxon>Pseudomonadati</taxon>
        <taxon>Bacteroidota</taxon>
        <taxon>Cytophagia</taxon>
        <taxon>Cytophagales</taxon>
        <taxon>Cyclobacteriaceae</taxon>
        <taxon>Belliella</taxon>
    </lineage>
</organism>
<dbReference type="RefSeq" id="WP_076502412.1">
    <property type="nucleotide sequence ID" value="NZ_FTOP01000013.1"/>
</dbReference>
<dbReference type="InterPro" id="IPR003758">
    <property type="entry name" value="LpxK"/>
</dbReference>
<dbReference type="OrthoDB" id="9766423at2"/>
<dbReference type="NCBIfam" id="TIGR00682">
    <property type="entry name" value="lpxK"/>
    <property type="match status" value="1"/>
</dbReference>
<comment type="function">
    <text evidence="1 13">Transfers the gamma-phosphate of ATP to the 4'-position of a tetraacyldisaccharide 1-phosphate intermediate (termed DS-1-P) to form tetraacyldisaccharide 1,4'-bis-phosphate (lipid IVA).</text>
</comment>
<evidence type="ECO:0000313" key="14">
    <source>
        <dbReference type="EMBL" id="SIT05013.1"/>
    </source>
</evidence>
<dbReference type="PANTHER" id="PTHR42724:SF1">
    <property type="entry name" value="TETRAACYLDISACCHARIDE 4'-KINASE, MITOCHONDRIAL-RELATED"/>
    <property type="match status" value="1"/>
</dbReference>
<feature type="binding site" evidence="13">
    <location>
        <begin position="47"/>
        <end position="54"/>
    </location>
    <ligand>
        <name>ATP</name>
        <dbReference type="ChEBI" id="CHEBI:30616"/>
    </ligand>
</feature>
<gene>
    <name evidence="13" type="primary">lpxK</name>
    <name evidence="14" type="ORF">SAMN05421761_11391</name>
</gene>
<protein>
    <recommendedName>
        <fullName evidence="4 13">Tetraacyldisaccharide 4'-kinase</fullName>
        <ecNumber evidence="3 13">2.7.1.130</ecNumber>
    </recommendedName>
    <alternativeName>
        <fullName evidence="12 13">Lipid A 4'-kinase</fullName>
    </alternativeName>
</protein>
<evidence type="ECO:0000256" key="1">
    <source>
        <dbReference type="ARBA" id="ARBA00002274"/>
    </source>
</evidence>
<reference evidence="15" key="1">
    <citation type="submission" date="2017-01" db="EMBL/GenBank/DDBJ databases">
        <authorList>
            <person name="Varghese N."/>
            <person name="Submissions S."/>
        </authorList>
    </citation>
    <scope>NUCLEOTIDE SEQUENCE [LARGE SCALE GENOMIC DNA]</scope>
    <source>
        <strain evidence="15">DSM 46698</strain>
    </source>
</reference>
<dbReference type="STRING" id="529505.SAMN05421761_11391"/>
<comment type="pathway">
    <text evidence="2 13">Glycolipid biosynthesis; lipid IV(A) biosynthesis; lipid IV(A) from (3R)-3-hydroxytetradecanoyl-[acyl-carrier-protein] and UDP-N-acetyl-alpha-D-glucosamine: step 6/6.</text>
</comment>
<evidence type="ECO:0000256" key="8">
    <source>
        <dbReference type="ARBA" id="ARBA00022741"/>
    </source>
</evidence>
<comment type="catalytic activity">
    <reaction evidence="13">
        <text>a lipid A disaccharide + ATP = a lipid IVA + ADP + H(+)</text>
        <dbReference type="Rhea" id="RHEA:67840"/>
        <dbReference type="ChEBI" id="CHEBI:15378"/>
        <dbReference type="ChEBI" id="CHEBI:30616"/>
        <dbReference type="ChEBI" id="CHEBI:176343"/>
        <dbReference type="ChEBI" id="CHEBI:176425"/>
        <dbReference type="ChEBI" id="CHEBI:456216"/>
        <dbReference type="EC" id="2.7.1.130"/>
    </reaction>
</comment>
<dbReference type="GO" id="GO:0005886">
    <property type="term" value="C:plasma membrane"/>
    <property type="evidence" value="ECO:0007669"/>
    <property type="project" value="TreeGrafter"/>
</dbReference>
<dbReference type="GO" id="GO:0009245">
    <property type="term" value="P:lipid A biosynthetic process"/>
    <property type="evidence" value="ECO:0007669"/>
    <property type="project" value="UniProtKB-UniRule"/>
</dbReference>
<dbReference type="Pfam" id="PF02606">
    <property type="entry name" value="LpxK"/>
    <property type="match status" value="1"/>
</dbReference>
<evidence type="ECO:0000256" key="13">
    <source>
        <dbReference type="HAMAP-Rule" id="MF_00409"/>
    </source>
</evidence>